<sequence>MPEPNGSRRHCYLGKEQRRPPPKRGIIKKRIFASIVKLFKRNKRQKEADADNGHSNDDRRNRDQQNGAAQTHEQ</sequence>
<dbReference type="EMBL" id="JBJKBG010000011">
    <property type="protein sequence ID" value="KAL3717244.1"/>
    <property type="molecule type" value="Genomic_DNA"/>
</dbReference>
<keyword evidence="3" id="KW-1185">Reference proteome</keyword>
<protein>
    <submittedName>
        <fullName evidence="2">Uncharacterized protein</fullName>
    </submittedName>
</protein>
<feature type="compositionally biased region" description="Basic residues" evidence="1">
    <location>
        <begin position="20"/>
        <end position="31"/>
    </location>
</feature>
<organism evidence="2 3">
    <name type="scientific">Eucalyptus globulus</name>
    <name type="common">Tasmanian blue gum</name>
    <dbReference type="NCBI Taxonomy" id="34317"/>
    <lineage>
        <taxon>Eukaryota</taxon>
        <taxon>Viridiplantae</taxon>
        <taxon>Streptophyta</taxon>
        <taxon>Embryophyta</taxon>
        <taxon>Tracheophyta</taxon>
        <taxon>Spermatophyta</taxon>
        <taxon>Magnoliopsida</taxon>
        <taxon>eudicotyledons</taxon>
        <taxon>Gunneridae</taxon>
        <taxon>Pentapetalae</taxon>
        <taxon>rosids</taxon>
        <taxon>malvids</taxon>
        <taxon>Myrtales</taxon>
        <taxon>Myrtaceae</taxon>
        <taxon>Myrtoideae</taxon>
        <taxon>Eucalypteae</taxon>
        <taxon>Eucalyptus</taxon>
    </lineage>
</organism>
<feature type="compositionally biased region" description="Polar residues" evidence="1">
    <location>
        <begin position="64"/>
        <end position="74"/>
    </location>
</feature>
<comment type="caution">
    <text evidence="2">The sequence shown here is derived from an EMBL/GenBank/DDBJ whole genome shotgun (WGS) entry which is preliminary data.</text>
</comment>
<accession>A0ABD3ITA2</accession>
<name>A0ABD3ITA2_EUCGL</name>
<feature type="region of interest" description="Disordered" evidence="1">
    <location>
        <begin position="1"/>
        <end position="74"/>
    </location>
</feature>
<evidence type="ECO:0000313" key="2">
    <source>
        <dbReference type="EMBL" id="KAL3717244.1"/>
    </source>
</evidence>
<evidence type="ECO:0000256" key="1">
    <source>
        <dbReference type="SAM" id="MobiDB-lite"/>
    </source>
</evidence>
<gene>
    <name evidence="2" type="ORF">ACJRO7_008776</name>
</gene>
<reference evidence="2 3" key="1">
    <citation type="submission" date="2024-11" db="EMBL/GenBank/DDBJ databases">
        <title>Chromosome-level genome assembly of Eucalyptus globulus Labill. provides insights into its genome evolution.</title>
        <authorList>
            <person name="Li X."/>
        </authorList>
    </citation>
    <scope>NUCLEOTIDE SEQUENCE [LARGE SCALE GENOMIC DNA]</scope>
    <source>
        <strain evidence="2">CL2024</strain>
        <tissue evidence="2">Fresh tender leaves</tissue>
    </source>
</reference>
<evidence type="ECO:0000313" key="3">
    <source>
        <dbReference type="Proteomes" id="UP001634007"/>
    </source>
</evidence>
<dbReference type="Proteomes" id="UP001634007">
    <property type="component" value="Unassembled WGS sequence"/>
</dbReference>
<proteinExistence type="predicted"/>
<feature type="compositionally biased region" description="Basic and acidic residues" evidence="1">
    <location>
        <begin position="45"/>
        <end position="63"/>
    </location>
</feature>
<dbReference type="AlphaFoldDB" id="A0ABD3ITA2"/>